<sequence>MVKIKSIKAKKYSQYFPDLRKYIFQKKIDSERKKYTRKKYKIFRSKFLGRNISMKKLERKAIKNE</sequence>
<evidence type="ECO:0000313" key="2">
    <source>
        <dbReference type="Proteomes" id="UP000324143"/>
    </source>
</evidence>
<protein>
    <submittedName>
        <fullName evidence="1">Uncharacterized protein</fullName>
    </submittedName>
</protein>
<reference evidence="1" key="1">
    <citation type="submission" date="2019-08" db="EMBL/GenBank/DDBJ databases">
        <title>Genomic characterization of a novel candidate phylum (ARYD3) from a high temperature, high salinity tertiary oil reservoir in north central Oklahoma, USA.</title>
        <authorList>
            <person name="Youssef N.H."/>
            <person name="Yadav A."/>
            <person name="Elshahed M.S."/>
        </authorList>
    </citation>
    <scope>NUCLEOTIDE SEQUENCE [LARGE SCALE GENOMIC DNA]</scope>
    <source>
        <strain evidence="1">ARYD3</strain>
    </source>
</reference>
<proteinExistence type="predicted"/>
<name>A0A5D0MGA8_9BACT</name>
<dbReference type="AlphaFoldDB" id="A0A5D0MGA8"/>
<organism evidence="1 2">
    <name type="scientific">Candidatus Mcinerneyibacterium aminivorans</name>
    <dbReference type="NCBI Taxonomy" id="2703815"/>
    <lineage>
        <taxon>Bacteria</taxon>
        <taxon>Candidatus Macinerneyibacteriota</taxon>
        <taxon>Candidatus Mcinerneyibacteria</taxon>
        <taxon>Candidatus Mcinerneyibacteriales</taxon>
        <taxon>Candidatus Mcinerneyibacteriaceae</taxon>
        <taxon>Candidatus Mcinerneyibacterium</taxon>
    </lineage>
</organism>
<gene>
    <name evidence="1" type="ORF">FXF47_03770</name>
</gene>
<dbReference type="EMBL" id="VSIX01000033">
    <property type="protein sequence ID" value="TYB31442.1"/>
    <property type="molecule type" value="Genomic_DNA"/>
</dbReference>
<accession>A0A5D0MGA8</accession>
<keyword evidence="2" id="KW-1185">Reference proteome</keyword>
<dbReference type="Proteomes" id="UP000324143">
    <property type="component" value="Unassembled WGS sequence"/>
</dbReference>
<evidence type="ECO:0000313" key="1">
    <source>
        <dbReference type="EMBL" id="TYB31442.1"/>
    </source>
</evidence>
<comment type="caution">
    <text evidence="1">The sequence shown here is derived from an EMBL/GenBank/DDBJ whole genome shotgun (WGS) entry which is preliminary data.</text>
</comment>